<dbReference type="InterPro" id="IPR037103">
    <property type="entry name" value="Tubulin/FtsZ-like_C"/>
</dbReference>
<dbReference type="InterPro" id="IPR045061">
    <property type="entry name" value="FtsZ/CetZ"/>
</dbReference>
<feature type="binding site" evidence="4">
    <location>
        <begin position="109"/>
        <end position="111"/>
    </location>
    <ligand>
        <name>GTP</name>
        <dbReference type="ChEBI" id="CHEBI:37565"/>
    </ligand>
</feature>
<dbReference type="Pfam" id="PF00091">
    <property type="entry name" value="Tubulin"/>
    <property type="match status" value="1"/>
</dbReference>
<comment type="similarity">
    <text evidence="1 4 6">Belongs to the FtsZ family.</text>
</comment>
<evidence type="ECO:0000313" key="10">
    <source>
        <dbReference type="EMBL" id="OGM60135.1"/>
    </source>
</evidence>
<dbReference type="GO" id="GO:0000917">
    <property type="term" value="P:division septum assembly"/>
    <property type="evidence" value="ECO:0007669"/>
    <property type="project" value="UniProtKB-KW"/>
</dbReference>
<evidence type="ECO:0000313" key="11">
    <source>
        <dbReference type="Proteomes" id="UP000176404"/>
    </source>
</evidence>
<dbReference type="InterPro" id="IPR036525">
    <property type="entry name" value="Tubulin/FtsZ_GTPase_sf"/>
</dbReference>
<organism evidence="10 11">
    <name type="scientific">Candidatus Woesebacteria bacterium RIFCSPLOWO2_01_FULL_39_10b</name>
    <dbReference type="NCBI Taxonomy" id="1802517"/>
    <lineage>
        <taxon>Bacteria</taxon>
        <taxon>Candidatus Woeseibacteriota</taxon>
    </lineage>
</organism>
<evidence type="ECO:0000256" key="3">
    <source>
        <dbReference type="ARBA" id="ARBA00023134"/>
    </source>
</evidence>
<evidence type="ECO:0000256" key="1">
    <source>
        <dbReference type="ARBA" id="ARBA00009690"/>
    </source>
</evidence>
<comment type="subunit">
    <text evidence="4">Homodimer. Polymerizes to form a dynamic ring structure in a strictly GTP-dependent manner. Interacts directly with several other division proteins.</text>
</comment>
<sequence>MALVKPDSARIAKIKVIGIGGGGGNAVSSMVDSEEISGVEFIAINTDAQVLLSNKAATKLQIGEKLTKGLGVGGDPEIGAQAAEESIEKIKELLIDSDMVFITSGMGGGTGTGASPIIAKLAKETGALTVGVVTKPFHFEGTRRSVVAEDGIERLRQEVDTLIVIPNQRLMDVIDRKMTLLEAFKVVDSVLGQAVGGIADIITTPGLINVDFADVKAVMKNAGTALLGIGTGVGENRAQMAARAAISSPLLDLSIEGATGVLFNITGGGDLTMFEVDEAARIISNSADADANIIFGAVIRDDLSDQVRITVVATGFDETRARIAQLTQQKQEPQIQGVVSEVPKKRKKGEVEVEEGDDETPPEAPSDDIFGEKFEIPAFLRKIT</sequence>
<keyword evidence="4" id="KW-0963">Cytoplasm</keyword>
<dbReference type="PANTHER" id="PTHR30314">
    <property type="entry name" value="CELL DIVISION PROTEIN FTSZ-RELATED"/>
    <property type="match status" value="1"/>
</dbReference>
<dbReference type="PROSITE" id="PS01135">
    <property type="entry name" value="FTSZ_2"/>
    <property type="match status" value="1"/>
</dbReference>
<evidence type="ECO:0000256" key="5">
    <source>
        <dbReference type="NCBIfam" id="TIGR00065"/>
    </source>
</evidence>
<evidence type="ECO:0000256" key="6">
    <source>
        <dbReference type="RuleBase" id="RU000631"/>
    </source>
</evidence>
<dbReference type="InterPro" id="IPR000158">
    <property type="entry name" value="Cell_div_FtsZ"/>
</dbReference>
<dbReference type="HAMAP" id="MF_00909">
    <property type="entry name" value="FtsZ"/>
    <property type="match status" value="1"/>
</dbReference>
<dbReference type="Proteomes" id="UP000176404">
    <property type="component" value="Unassembled WGS sequence"/>
</dbReference>
<comment type="subcellular location">
    <subcellularLocation>
        <location evidence="4">Cytoplasm</location>
    </subcellularLocation>
    <text evidence="4">Assembles at midcell at the inner surface of the cytoplasmic membrane.</text>
</comment>
<dbReference type="PRINTS" id="PR00423">
    <property type="entry name" value="CELLDVISFTSZ"/>
</dbReference>
<comment type="caution">
    <text evidence="10">The sequence shown here is derived from an EMBL/GenBank/DDBJ whole genome shotgun (WGS) entry which is preliminary data.</text>
</comment>
<keyword evidence="4 6" id="KW-0717">Septation</keyword>
<feature type="binding site" evidence="4">
    <location>
        <position position="188"/>
    </location>
    <ligand>
        <name>GTP</name>
        <dbReference type="ChEBI" id="CHEBI:37565"/>
    </ligand>
</feature>
<dbReference type="SMART" id="SM00864">
    <property type="entry name" value="Tubulin"/>
    <property type="match status" value="1"/>
</dbReference>
<dbReference type="CDD" id="cd02201">
    <property type="entry name" value="FtsZ_type1"/>
    <property type="match status" value="1"/>
</dbReference>
<dbReference type="SUPFAM" id="SSF52490">
    <property type="entry name" value="Tubulin nucleotide-binding domain-like"/>
    <property type="match status" value="1"/>
</dbReference>
<evidence type="ECO:0000256" key="2">
    <source>
        <dbReference type="ARBA" id="ARBA00022741"/>
    </source>
</evidence>
<dbReference type="InterPro" id="IPR024757">
    <property type="entry name" value="FtsZ_C"/>
</dbReference>
<evidence type="ECO:0000256" key="7">
    <source>
        <dbReference type="SAM" id="MobiDB-lite"/>
    </source>
</evidence>
<feature type="region of interest" description="Disordered" evidence="7">
    <location>
        <begin position="334"/>
        <end position="370"/>
    </location>
</feature>
<dbReference type="PROSITE" id="PS01134">
    <property type="entry name" value="FTSZ_1"/>
    <property type="match status" value="1"/>
</dbReference>
<reference evidence="10 11" key="1">
    <citation type="journal article" date="2016" name="Nat. Commun.">
        <title>Thousands of microbial genomes shed light on interconnected biogeochemical processes in an aquifer system.</title>
        <authorList>
            <person name="Anantharaman K."/>
            <person name="Brown C.T."/>
            <person name="Hug L.A."/>
            <person name="Sharon I."/>
            <person name="Castelle C.J."/>
            <person name="Probst A.J."/>
            <person name="Thomas B.C."/>
            <person name="Singh A."/>
            <person name="Wilkins M.J."/>
            <person name="Karaoz U."/>
            <person name="Brodie E.L."/>
            <person name="Williams K.H."/>
            <person name="Hubbard S.S."/>
            <person name="Banfield J.F."/>
        </authorList>
    </citation>
    <scope>NUCLEOTIDE SEQUENCE [LARGE SCALE GENOMIC DNA]</scope>
</reference>
<feature type="domain" description="Tubulin/FtsZ 2-layer sandwich" evidence="9">
    <location>
        <begin position="208"/>
        <end position="325"/>
    </location>
</feature>
<protein>
    <recommendedName>
        <fullName evidence="4 5">Cell division protein FtsZ</fullName>
    </recommendedName>
</protein>
<dbReference type="GO" id="GO:0043093">
    <property type="term" value="P:FtsZ-dependent cytokinesis"/>
    <property type="evidence" value="ECO:0007669"/>
    <property type="project" value="UniProtKB-UniRule"/>
</dbReference>
<dbReference type="GO" id="GO:0032153">
    <property type="term" value="C:cell division site"/>
    <property type="evidence" value="ECO:0007669"/>
    <property type="project" value="UniProtKB-UniRule"/>
</dbReference>
<dbReference type="EMBL" id="MGHD01000008">
    <property type="protein sequence ID" value="OGM60135.1"/>
    <property type="molecule type" value="Genomic_DNA"/>
</dbReference>
<dbReference type="InterPro" id="IPR020805">
    <property type="entry name" value="Cell_div_FtsZ_CS"/>
</dbReference>
<evidence type="ECO:0000259" key="8">
    <source>
        <dbReference type="SMART" id="SM00864"/>
    </source>
</evidence>
<feature type="binding site" evidence="4">
    <location>
        <position position="140"/>
    </location>
    <ligand>
        <name>GTP</name>
        <dbReference type="ChEBI" id="CHEBI:37565"/>
    </ligand>
</feature>
<dbReference type="SMART" id="SM00865">
    <property type="entry name" value="Tubulin_C"/>
    <property type="match status" value="1"/>
</dbReference>
<dbReference type="SUPFAM" id="SSF55307">
    <property type="entry name" value="Tubulin C-terminal domain-like"/>
    <property type="match status" value="1"/>
</dbReference>
<dbReference type="Gene3D" id="3.30.1330.20">
    <property type="entry name" value="Tubulin/FtsZ, C-terminal domain"/>
    <property type="match status" value="1"/>
</dbReference>
<keyword evidence="4 6" id="KW-0131">Cell cycle</keyword>
<dbReference type="InterPro" id="IPR018316">
    <property type="entry name" value="Tubulin/FtsZ_2-layer-sand-dom"/>
</dbReference>
<dbReference type="FunFam" id="3.40.50.1440:FF:000001">
    <property type="entry name" value="Cell division protein FtsZ"/>
    <property type="match status" value="1"/>
</dbReference>
<dbReference type="PANTHER" id="PTHR30314:SF3">
    <property type="entry name" value="MITOCHONDRIAL DIVISION PROTEIN FSZA"/>
    <property type="match status" value="1"/>
</dbReference>
<keyword evidence="2 4" id="KW-0547">Nucleotide-binding</keyword>
<proteinExistence type="inferred from homology"/>
<dbReference type="NCBIfam" id="TIGR00065">
    <property type="entry name" value="ftsZ"/>
    <property type="match status" value="1"/>
</dbReference>
<feature type="binding site" evidence="4">
    <location>
        <begin position="21"/>
        <end position="25"/>
    </location>
    <ligand>
        <name>GTP</name>
        <dbReference type="ChEBI" id="CHEBI:37565"/>
    </ligand>
</feature>
<gene>
    <name evidence="4" type="primary">ftsZ</name>
    <name evidence="10" type="ORF">A2892_02960</name>
</gene>
<dbReference type="InterPro" id="IPR008280">
    <property type="entry name" value="Tub_FtsZ_C"/>
</dbReference>
<dbReference type="STRING" id="1802517.A2892_02960"/>
<feature type="binding site" evidence="4">
    <location>
        <position position="144"/>
    </location>
    <ligand>
        <name>GTP</name>
        <dbReference type="ChEBI" id="CHEBI:37565"/>
    </ligand>
</feature>
<name>A0A1F8B9S0_9BACT</name>
<evidence type="ECO:0000256" key="4">
    <source>
        <dbReference type="HAMAP-Rule" id="MF_00909"/>
    </source>
</evidence>
<dbReference type="GO" id="GO:0005737">
    <property type="term" value="C:cytoplasm"/>
    <property type="evidence" value="ECO:0007669"/>
    <property type="project" value="UniProtKB-SubCell"/>
</dbReference>
<dbReference type="AlphaFoldDB" id="A0A1F8B9S0"/>
<keyword evidence="3 4" id="KW-0342">GTP-binding</keyword>
<dbReference type="Gene3D" id="3.40.50.1440">
    <property type="entry name" value="Tubulin/FtsZ, GTPase domain"/>
    <property type="match status" value="1"/>
</dbReference>
<dbReference type="GO" id="GO:0003924">
    <property type="term" value="F:GTPase activity"/>
    <property type="evidence" value="ECO:0007669"/>
    <property type="project" value="UniProtKB-UniRule"/>
</dbReference>
<comment type="function">
    <text evidence="4 6">Essential cell division protein that forms a contractile ring structure (Z ring) at the future cell division site. The regulation of the ring assembly controls the timing and the location of cell division. One of the functions of the FtsZ ring is to recruit other cell division proteins to the septum to produce a new cell wall between the dividing cells. Binds GTP and shows GTPase activity.</text>
</comment>
<dbReference type="GO" id="GO:0051258">
    <property type="term" value="P:protein polymerization"/>
    <property type="evidence" value="ECO:0007669"/>
    <property type="project" value="UniProtKB-UniRule"/>
</dbReference>
<dbReference type="InterPro" id="IPR003008">
    <property type="entry name" value="Tubulin_FtsZ_GTPase"/>
</dbReference>
<dbReference type="Pfam" id="PF12327">
    <property type="entry name" value="FtsZ_C"/>
    <property type="match status" value="1"/>
</dbReference>
<evidence type="ECO:0000259" key="9">
    <source>
        <dbReference type="SMART" id="SM00865"/>
    </source>
</evidence>
<dbReference type="GO" id="GO:0005525">
    <property type="term" value="F:GTP binding"/>
    <property type="evidence" value="ECO:0007669"/>
    <property type="project" value="UniProtKB-UniRule"/>
</dbReference>
<feature type="domain" description="Tubulin/FtsZ GTPase" evidence="8">
    <location>
        <begin position="13"/>
        <end position="206"/>
    </location>
</feature>
<feature type="compositionally biased region" description="Acidic residues" evidence="7">
    <location>
        <begin position="352"/>
        <end position="361"/>
    </location>
</feature>
<accession>A0A1F8B9S0</accession>
<keyword evidence="4 6" id="KW-0132">Cell division</keyword>